<feature type="transmembrane region" description="Helical" evidence="9">
    <location>
        <begin position="64"/>
        <end position="85"/>
    </location>
</feature>
<dbReference type="GO" id="GO:0006865">
    <property type="term" value="P:amino acid transport"/>
    <property type="evidence" value="ECO:0007669"/>
    <property type="project" value="UniProtKB-KW"/>
</dbReference>
<comment type="subcellular location">
    <subcellularLocation>
        <location evidence="1">Cell inner membrane</location>
        <topology evidence="1">Multi-pass membrane protein</topology>
    </subcellularLocation>
</comment>
<feature type="transmembrane region" description="Helical" evidence="9">
    <location>
        <begin position="142"/>
        <end position="162"/>
    </location>
</feature>
<comment type="caution">
    <text evidence="10">The sequence shown here is derived from an EMBL/GenBank/DDBJ whole genome shotgun (WGS) entry which is preliminary data.</text>
</comment>
<evidence type="ECO:0000256" key="5">
    <source>
        <dbReference type="ARBA" id="ARBA00022970"/>
    </source>
</evidence>
<feature type="transmembrane region" description="Helical" evidence="9">
    <location>
        <begin position="12"/>
        <end position="32"/>
    </location>
</feature>
<evidence type="ECO:0000256" key="4">
    <source>
        <dbReference type="ARBA" id="ARBA00022692"/>
    </source>
</evidence>
<evidence type="ECO:0000256" key="6">
    <source>
        <dbReference type="ARBA" id="ARBA00022989"/>
    </source>
</evidence>
<dbReference type="InterPro" id="IPR001851">
    <property type="entry name" value="ABC_transp_permease"/>
</dbReference>
<evidence type="ECO:0000256" key="2">
    <source>
        <dbReference type="ARBA" id="ARBA00022448"/>
    </source>
</evidence>
<keyword evidence="7 9" id="KW-0472">Membrane</keyword>
<protein>
    <submittedName>
        <fullName evidence="10">Branched-chain amino acid ABC transporter permease</fullName>
    </submittedName>
</protein>
<keyword evidence="2" id="KW-0813">Transport</keyword>
<dbReference type="PANTHER" id="PTHR11795">
    <property type="entry name" value="BRANCHED-CHAIN AMINO ACID TRANSPORT SYSTEM PERMEASE PROTEIN LIVH"/>
    <property type="match status" value="1"/>
</dbReference>
<feature type="transmembrane region" description="Helical" evidence="9">
    <location>
        <begin position="225"/>
        <end position="253"/>
    </location>
</feature>
<feature type="transmembrane region" description="Helical" evidence="9">
    <location>
        <begin position="273"/>
        <end position="296"/>
    </location>
</feature>
<evidence type="ECO:0000256" key="9">
    <source>
        <dbReference type="SAM" id="Phobius"/>
    </source>
</evidence>
<dbReference type="EMBL" id="DRKP01000168">
    <property type="protein sequence ID" value="HEB97443.1"/>
    <property type="molecule type" value="Genomic_DNA"/>
</dbReference>
<keyword evidence="5" id="KW-0029">Amino-acid transport</keyword>
<evidence type="ECO:0000256" key="3">
    <source>
        <dbReference type="ARBA" id="ARBA00022475"/>
    </source>
</evidence>
<feature type="transmembrane region" description="Helical" evidence="9">
    <location>
        <begin position="192"/>
        <end position="213"/>
    </location>
</feature>
<evidence type="ECO:0000313" key="10">
    <source>
        <dbReference type="EMBL" id="HEB97443.1"/>
    </source>
</evidence>
<dbReference type="PANTHER" id="PTHR11795:SF442">
    <property type="entry name" value="ABC TRANSPORTER ATP-BINDING PROTEIN"/>
    <property type="match status" value="1"/>
</dbReference>
<evidence type="ECO:0000256" key="1">
    <source>
        <dbReference type="ARBA" id="ARBA00004429"/>
    </source>
</evidence>
<keyword evidence="4 9" id="KW-0812">Transmembrane</keyword>
<evidence type="ECO:0000256" key="7">
    <source>
        <dbReference type="ARBA" id="ARBA00023136"/>
    </source>
</evidence>
<dbReference type="CDD" id="cd06582">
    <property type="entry name" value="TM_PBP1_LivH_like"/>
    <property type="match status" value="1"/>
</dbReference>
<dbReference type="Pfam" id="PF02653">
    <property type="entry name" value="BPD_transp_2"/>
    <property type="match status" value="1"/>
</dbReference>
<dbReference type="GO" id="GO:0022857">
    <property type="term" value="F:transmembrane transporter activity"/>
    <property type="evidence" value="ECO:0007669"/>
    <property type="project" value="InterPro"/>
</dbReference>
<dbReference type="AlphaFoldDB" id="A0A831W6N5"/>
<sequence length="307" mass="32616">MNSTLVISQLLNGLQLGVLLFLLAAGLTLVLGIMNFVNLAHGSFYMVGAYLCATFTLWLDSFLLGLLLAIPAMLLVGVVTELLVVRHLYRRDHLDQVLASFGLILVFDSTVHMVWGPAGLTFVLPAVLNGQVTVFPGVEFPVYRLLIIAVGLLVALGLYLLVARTRVGMLIRAGAANPVMVGALGVDIKTLFTLVFALGAVLAGIAGMLIAPITEASIGMGKDILIITLVVIIIGGIGSIRGSFIAAMVVGLIDTLGRSYLDDLLKLVLSNQAAETSAPAISSMLIYILMAVILYFRPEGLFPPRSR</sequence>
<dbReference type="GO" id="GO:0005886">
    <property type="term" value="C:plasma membrane"/>
    <property type="evidence" value="ECO:0007669"/>
    <property type="project" value="UniProtKB-SubCell"/>
</dbReference>
<name>A0A831W6N5_9GAMM</name>
<organism evidence="10">
    <name type="scientific">Sedimenticola thiotaurini</name>
    <dbReference type="NCBI Taxonomy" id="1543721"/>
    <lineage>
        <taxon>Bacteria</taxon>
        <taxon>Pseudomonadati</taxon>
        <taxon>Pseudomonadota</taxon>
        <taxon>Gammaproteobacteria</taxon>
        <taxon>Chromatiales</taxon>
        <taxon>Sedimenticolaceae</taxon>
        <taxon>Sedimenticola</taxon>
    </lineage>
</organism>
<dbReference type="InterPro" id="IPR052157">
    <property type="entry name" value="BCAA_transport_permease"/>
</dbReference>
<keyword evidence="3" id="KW-1003">Cell membrane</keyword>
<accession>A0A831W6N5</accession>
<dbReference type="Proteomes" id="UP000886251">
    <property type="component" value="Unassembled WGS sequence"/>
</dbReference>
<gene>
    <name evidence="10" type="ORF">ENI96_13555</name>
</gene>
<feature type="transmembrane region" description="Helical" evidence="9">
    <location>
        <begin position="97"/>
        <end position="115"/>
    </location>
</feature>
<keyword evidence="6 9" id="KW-1133">Transmembrane helix</keyword>
<feature type="transmembrane region" description="Helical" evidence="9">
    <location>
        <begin position="39"/>
        <end position="58"/>
    </location>
</feature>
<proteinExistence type="inferred from homology"/>
<evidence type="ECO:0000256" key="8">
    <source>
        <dbReference type="ARBA" id="ARBA00037998"/>
    </source>
</evidence>
<comment type="similarity">
    <text evidence="8">Belongs to the binding-protein-dependent transport system permease family. LivHM subfamily.</text>
</comment>
<reference evidence="10" key="1">
    <citation type="journal article" date="2020" name="mSystems">
        <title>Genome- and Community-Level Interaction Insights into Carbon Utilization and Element Cycling Functions of Hydrothermarchaeota in Hydrothermal Sediment.</title>
        <authorList>
            <person name="Zhou Z."/>
            <person name="Liu Y."/>
            <person name="Xu W."/>
            <person name="Pan J."/>
            <person name="Luo Z.H."/>
            <person name="Li M."/>
        </authorList>
    </citation>
    <scope>NUCLEOTIDE SEQUENCE [LARGE SCALE GENOMIC DNA]</scope>
    <source>
        <strain evidence="10">HyVt-443</strain>
    </source>
</reference>